<feature type="domain" description="OmpR/PhoB-type" evidence="5">
    <location>
        <begin position="124"/>
        <end position="218"/>
    </location>
</feature>
<dbReference type="Proteomes" id="UP001200557">
    <property type="component" value="Unassembled WGS sequence"/>
</dbReference>
<keyword evidence="1 3" id="KW-0238">DNA-binding</keyword>
<comment type="caution">
    <text evidence="6">The sequence shown here is derived from an EMBL/GenBank/DDBJ whole genome shotgun (WGS) entry which is preliminary data.</text>
</comment>
<keyword evidence="2" id="KW-0597">Phosphoprotein</keyword>
<dbReference type="RefSeq" id="WP_235224435.1">
    <property type="nucleotide sequence ID" value="NZ_JAKGAQ010000001.1"/>
</dbReference>
<dbReference type="SUPFAM" id="SSF52172">
    <property type="entry name" value="CheY-like"/>
    <property type="match status" value="1"/>
</dbReference>
<evidence type="ECO:0000256" key="2">
    <source>
        <dbReference type="PROSITE-ProRule" id="PRU00169"/>
    </source>
</evidence>
<evidence type="ECO:0000259" key="4">
    <source>
        <dbReference type="PROSITE" id="PS50110"/>
    </source>
</evidence>
<dbReference type="InterPro" id="IPR001867">
    <property type="entry name" value="OmpR/PhoB-type_DNA-bd"/>
</dbReference>
<evidence type="ECO:0000256" key="1">
    <source>
        <dbReference type="ARBA" id="ARBA00023125"/>
    </source>
</evidence>
<gene>
    <name evidence="6" type="ORF">L0664_04565</name>
</gene>
<dbReference type="PANTHER" id="PTHR48111:SF37">
    <property type="entry name" value="RESPONSE REGULATOR PROTEIN CARR"/>
    <property type="match status" value="1"/>
</dbReference>
<dbReference type="Gene3D" id="3.40.50.2300">
    <property type="match status" value="1"/>
</dbReference>
<dbReference type="Gene3D" id="1.10.10.10">
    <property type="entry name" value="Winged helix-like DNA-binding domain superfamily/Winged helix DNA-binding domain"/>
    <property type="match status" value="1"/>
</dbReference>
<dbReference type="InterPro" id="IPR039420">
    <property type="entry name" value="WalR-like"/>
</dbReference>
<evidence type="ECO:0000313" key="6">
    <source>
        <dbReference type="EMBL" id="MCF2870330.1"/>
    </source>
</evidence>
<feature type="domain" description="Response regulatory" evidence="4">
    <location>
        <begin position="2"/>
        <end position="116"/>
    </location>
</feature>
<dbReference type="Pfam" id="PF00486">
    <property type="entry name" value="Trans_reg_C"/>
    <property type="match status" value="1"/>
</dbReference>
<name>A0ABS9CV91_9RHOB</name>
<dbReference type="SUPFAM" id="SSF46894">
    <property type="entry name" value="C-terminal effector domain of the bipartite response regulators"/>
    <property type="match status" value="1"/>
</dbReference>
<evidence type="ECO:0000256" key="3">
    <source>
        <dbReference type="PROSITE-ProRule" id="PRU01091"/>
    </source>
</evidence>
<dbReference type="InterPro" id="IPR016032">
    <property type="entry name" value="Sig_transdc_resp-reg_C-effctor"/>
</dbReference>
<keyword evidence="7" id="KW-1185">Reference proteome</keyword>
<dbReference type="CDD" id="cd00383">
    <property type="entry name" value="trans_reg_C"/>
    <property type="match status" value="1"/>
</dbReference>
<dbReference type="InterPro" id="IPR036388">
    <property type="entry name" value="WH-like_DNA-bd_sf"/>
</dbReference>
<dbReference type="Pfam" id="PF00072">
    <property type="entry name" value="Response_reg"/>
    <property type="match status" value="1"/>
</dbReference>
<dbReference type="PROSITE" id="PS51755">
    <property type="entry name" value="OMPR_PHOB"/>
    <property type="match status" value="1"/>
</dbReference>
<dbReference type="PROSITE" id="PS50110">
    <property type="entry name" value="RESPONSE_REGULATORY"/>
    <property type="match status" value="1"/>
</dbReference>
<accession>A0ABS9CV91</accession>
<reference evidence="6 7" key="1">
    <citation type="submission" date="2022-01" db="EMBL/GenBank/DDBJ databases">
        <title>Octadecabacter sp. nov., isolated from a marine alga.</title>
        <authorList>
            <person name="Jin M.S."/>
            <person name="Kim H.M."/>
            <person name="Han D.M."/>
            <person name="Jung J.J."/>
            <person name="Jeon C.O."/>
        </authorList>
    </citation>
    <scope>NUCLEOTIDE SEQUENCE [LARGE SCALE GENOMIC DNA]</scope>
    <source>
        <strain evidence="6 7">G9-8</strain>
    </source>
</reference>
<protein>
    <submittedName>
        <fullName evidence="6">Response regulator transcription factor</fullName>
    </submittedName>
</protein>
<dbReference type="PANTHER" id="PTHR48111">
    <property type="entry name" value="REGULATOR OF RPOS"/>
    <property type="match status" value="1"/>
</dbReference>
<proteinExistence type="predicted"/>
<dbReference type="SMART" id="SM00448">
    <property type="entry name" value="REC"/>
    <property type="match status" value="1"/>
</dbReference>
<evidence type="ECO:0000313" key="7">
    <source>
        <dbReference type="Proteomes" id="UP001200557"/>
    </source>
</evidence>
<dbReference type="Gene3D" id="6.10.250.690">
    <property type="match status" value="1"/>
</dbReference>
<feature type="DNA-binding region" description="OmpR/PhoB-type" evidence="3">
    <location>
        <begin position="124"/>
        <end position="218"/>
    </location>
</feature>
<sequence>MRLLVVEDEDRVAAQIVEALEVENFTVDVAMDGEDGHHLGANEIYHAIVLDLSLPRLDGVSVLHSWRSGGLQTPVLVLTARNRWEDRVEGLNAGGDDYLGKPFQMEELIARLNALIRRAGGEAAPVSCIGAISVDLRAQRVTRDGRTVPLTAHEYKVFATLVQAPDKVHAKGDLAEIVYGLHNDRDSNTIEVFVARLRRKLGTAAIETVRGSGYRIGQG</sequence>
<dbReference type="SMART" id="SM00862">
    <property type="entry name" value="Trans_reg_C"/>
    <property type="match status" value="1"/>
</dbReference>
<organism evidence="6 7">
    <name type="scientific">Octadecabacter dasysiphoniae</name>
    <dbReference type="NCBI Taxonomy" id="2909341"/>
    <lineage>
        <taxon>Bacteria</taxon>
        <taxon>Pseudomonadati</taxon>
        <taxon>Pseudomonadota</taxon>
        <taxon>Alphaproteobacteria</taxon>
        <taxon>Rhodobacterales</taxon>
        <taxon>Roseobacteraceae</taxon>
        <taxon>Octadecabacter</taxon>
    </lineage>
</organism>
<dbReference type="InterPro" id="IPR011006">
    <property type="entry name" value="CheY-like_superfamily"/>
</dbReference>
<evidence type="ECO:0000259" key="5">
    <source>
        <dbReference type="PROSITE" id="PS51755"/>
    </source>
</evidence>
<dbReference type="InterPro" id="IPR001789">
    <property type="entry name" value="Sig_transdc_resp-reg_receiver"/>
</dbReference>
<dbReference type="EMBL" id="JAKGAQ010000001">
    <property type="protein sequence ID" value="MCF2870330.1"/>
    <property type="molecule type" value="Genomic_DNA"/>
</dbReference>
<feature type="modified residue" description="4-aspartylphosphate" evidence="2">
    <location>
        <position position="51"/>
    </location>
</feature>